<comment type="caution">
    <text evidence="2">The sequence shown here is derived from an EMBL/GenBank/DDBJ whole genome shotgun (WGS) entry which is preliminary data.</text>
</comment>
<dbReference type="AlphaFoldDB" id="A0AAD4GK51"/>
<reference evidence="2" key="1">
    <citation type="submission" date="2019-10" db="EMBL/GenBank/DDBJ databases">
        <authorList>
            <consortium name="DOE Joint Genome Institute"/>
            <person name="Kuo A."/>
            <person name="Miyauchi S."/>
            <person name="Kiss E."/>
            <person name="Drula E."/>
            <person name="Kohler A."/>
            <person name="Sanchez-Garcia M."/>
            <person name="Andreopoulos B."/>
            <person name="Barry K.W."/>
            <person name="Bonito G."/>
            <person name="Buee M."/>
            <person name="Carver A."/>
            <person name="Chen C."/>
            <person name="Cichocki N."/>
            <person name="Clum A."/>
            <person name="Culley D."/>
            <person name="Crous P.W."/>
            <person name="Fauchery L."/>
            <person name="Girlanda M."/>
            <person name="Hayes R."/>
            <person name="Keri Z."/>
            <person name="LaButti K."/>
            <person name="Lipzen A."/>
            <person name="Lombard V."/>
            <person name="Magnuson J."/>
            <person name="Maillard F."/>
            <person name="Morin E."/>
            <person name="Murat C."/>
            <person name="Nolan M."/>
            <person name="Ohm R."/>
            <person name="Pangilinan J."/>
            <person name="Pereira M."/>
            <person name="Perotto S."/>
            <person name="Peter M."/>
            <person name="Riley R."/>
            <person name="Sitrit Y."/>
            <person name="Stielow B."/>
            <person name="Szollosi G."/>
            <person name="Zifcakova L."/>
            <person name="Stursova M."/>
            <person name="Spatafora J.W."/>
            <person name="Tedersoo L."/>
            <person name="Vaario L.-M."/>
            <person name="Yamada A."/>
            <person name="Yan M."/>
            <person name="Wang P."/>
            <person name="Xu J."/>
            <person name="Bruns T."/>
            <person name="Baldrian P."/>
            <person name="Vilgalys R."/>
            <person name="Henrissat B."/>
            <person name="Grigoriev I.V."/>
            <person name="Hibbett D."/>
            <person name="Nagy L.G."/>
            <person name="Martin F.M."/>
        </authorList>
    </citation>
    <scope>NUCLEOTIDE SEQUENCE</scope>
    <source>
        <strain evidence="2">BED1</strain>
    </source>
</reference>
<evidence type="ECO:0000313" key="2">
    <source>
        <dbReference type="EMBL" id="KAF8450264.1"/>
    </source>
</evidence>
<organism evidence="2 3">
    <name type="scientific">Boletus edulis BED1</name>
    <dbReference type="NCBI Taxonomy" id="1328754"/>
    <lineage>
        <taxon>Eukaryota</taxon>
        <taxon>Fungi</taxon>
        <taxon>Dikarya</taxon>
        <taxon>Basidiomycota</taxon>
        <taxon>Agaricomycotina</taxon>
        <taxon>Agaricomycetes</taxon>
        <taxon>Agaricomycetidae</taxon>
        <taxon>Boletales</taxon>
        <taxon>Boletineae</taxon>
        <taxon>Boletaceae</taxon>
        <taxon>Boletoideae</taxon>
        <taxon>Boletus</taxon>
    </lineage>
</organism>
<keyword evidence="3" id="KW-1185">Reference proteome</keyword>
<accession>A0AAD4GK51</accession>
<reference evidence="2" key="2">
    <citation type="journal article" date="2020" name="Nat. Commun.">
        <title>Large-scale genome sequencing of mycorrhizal fungi provides insights into the early evolution of symbiotic traits.</title>
        <authorList>
            <person name="Miyauchi S."/>
            <person name="Kiss E."/>
            <person name="Kuo A."/>
            <person name="Drula E."/>
            <person name="Kohler A."/>
            <person name="Sanchez-Garcia M."/>
            <person name="Morin E."/>
            <person name="Andreopoulos B."/>
            <person name="Barry K.W."/>
            <person name="Bonito G."/>
            <person name="Buee M."/>
            <person name="Carver A."/>
            <person name="Chen C."/>
            <person name="Cichocki N."/>
            <person name="Clum A."/>
            <person name="Culley D."/>
            <person name="Crous P.W."/>
            <person name="Fauchery L."/>
            <person name="Girlanda M."/>
            <person name="Hayes R.D."/>
            <person name="Keri Z."/>
            <person name="LaButti K."/>
            <person name="Lipzen A."/>
            <person name="Lombard V."/>
            <person name="Magnuson J."/>
            <person name="Maillard F."/>
            <person name="Murat C."/>
            <person name="Nolan M."/>
            <person name="Ohm R.A."/>
            <person name="Pangilinan J."/>
            <person name="Pereira M.F."/>
            <person name="Perotto S."/>
            <person name="Peter M."/>
            <person name="Pfister S."/>
            <person name="Riley R."/>
            <person name="Sitrit Y."/>
            <person name="Stielow J.B."/>
            <person name="Szollosi G."/>
            <person name="Zifcakova L."/>
            <person name="Stursova M."/>
            <person name="Spatafora J.W."/>
            <person name="Tedersoo L."/>
            <person name="Vaario L.M."/>
            <person name="Yamada A."/>
            <person name="Yan M."/>
            <person name="Wang P."/>
            <person name="Xu J."/>
            <person name="Bruns T."/>
            <person name="Baldrian P."/>
            <person name="Vilgalys R."/>
            <person name="Dunand C."/>
            <person name="Henrissat B."/>
            <person name="Grigoriev I.V."/>
            <person name="Hibbett D."/>
            <person name="Nagy L.G."/>
            <person name="Martin F.M."/>
        </authorList>
    </citation>
    <scope>NUCLEOTIDE SEQUENCE</scope>
    <source>
        <strain evidence="2">BED1</strain>
    </source>
</reference>
<feature type="region of interest" description="Disordered" evidence="1">
    <location>
        <begin position="230"/>
        <end position="263"/>
    </location>
</feature>
<evidence type="ECO:0000313" key="3">
    <source>
        <dbReference type="Proteomes" id="UP001194468"/>
    </source>
</evidence>
<dbReference type="Proteomes" id="UP001194468">
    <property type="component" value="Unassembled WGS sequence"/>
</dbReference>
<evidence type="ECO:0000256" key="1">
    <source>
        <dbReference type="SAM" id="MobiDB-lite"/>
    </source>
</evidence>
<feature type="region of interest" description="Disordered" evidence="1">
    <location>
        <begin position="114"/>
        <end position="139"/>
    </location>
</feature>
<sequence>MSGVLTSDHMRSSHWLLHTLLSSDTKHAIPQRPFLSLNLPHAIPTMSDSERYIPPPPPYELALQHDQKVTEAQALDLEVSKGGPFRDDEKDQALSVKDLKDVPTHPLSSITKYLPRQASGNLRAPRPLPSRPADTRLRGQGYKLEPVAETKSFAAQNDFATEPQALPPPSFSAIGRTLDEAFYLQSMHHPSPSVRHSTFHYPSQSSYGAPRRESDDRWRVSAYSATEPYAEMSFRRSSQPSVQSPSYSAPQSNGNPGAHLLFDPSVAYSDSQANSRTASAAQREMAASLYSSAVSPHLRPSSAVTSGSHQYSFATRVVEYPDIASRQD</sequence>
<proteinExistence type="predicted"/>
<feature type="compositionally biased region" description="Low complexity" evidence="1">
    <location>
        <begin position="237"/>
        <end position="252"/>
    </location>
</feature>
<feature type="region of interest" description="Disordered" evidence="1">
    <location>
        <begin position="192"/>
        <end position="216"/>
    </location>
</feature>
<protein>
    <submittedName>
        <fullName evidence="2">Uncharacterized protein</fullName>
    </submittedName>
</protein>
<gene>
    <name evidence="2" type="ORF">L210DRAFT_2377597</name>
</gene>
<feature type="compositionally biased region" description="Polar residues" evidence="1">
    <location>
        <begin position="194"/>
        <end position="207"/>
    </location>
</feature>
<dbReference type="EMBL" id="WHUW01000002">
    <property type="protein sequence ID" value="KAF8450264.1"/>
    <property type="molecule type" value="Genomic_DNA"/>
</dbReference>
<name>A0AAD4GK51_BOLED</name>